<keyword evidence="2 4" id="KW-0012">Acyltransferase</keyword>
<dbReference type="RefSeq" id="WP_388016632.1">
    <property type="nucleotide sequence ID" value="NZ_JBHUDT010000002.1"/>
</dbReference>
<feature type="domain" description="N-acetyltransferase" evidence="3">
    <location>
        <begin position="1"/>
        <end position="161"/>
    </location>
</feature>
<name>A0ABW5JTD7_9FLAO</name>
<dbReference type="Proteomes" id="UP001597441">
    <property type="component" value="Unassembled WGS sequence"/>
</dbReference>
<dbReference type="CDD" id="cd04301">
    <property type="entry name" value="NAT_SF"/>
    <property type="match status" value="1"/>
</dbReference>
<organism evidence="4 5">
    <name type="scientific">Gelatiniphilus marinus</name>
    <dbReference type="NCBI Taxonomy" id="1759464"/>
    <lineage>
        <taxon>Bacteria</taxon>
        <taxon>Pseudomonadati</taxon>
        <taxon>Bacteroidota</taxon>
        <taxon>Flavobacteriia</taxon>
        <taxon>Flavobacteriales</taxon>
        <taxon>Flavobacteriaceae</taxon>
        <taxon>Gelatiniphilus</taxon>
    </lineage>
</organism>
<evidence type="ECO:0000259" key="3">
    <source>
        <dbReference type="PROSITE" id="PS51186"/>
    </source>
</evidence>
<accession>A0ABW5JTD7</accession>
<protein>
    <submittedName>
        <fullName evidence="4">GNAT family N-acetyltransferase</fullName>
        <ecNumber evidence="4">2.3.-.-</ecNumber>
    </submittedName>
</protein>
<proteinExistence type="predicted"/>
<dbReference type="Pfam" id="PF13420">
    <property type="entry name" value="Acetyltransf_4"/>
    <property type="match status" value="1"/>
</dbReference>
<dbReference type="PROSITE" id="PS51186">
    <property type="entry name" value="GNAT"/>
    <property type="match status" value="1"/>
</dbReference>
<dbReference type="EMBL" id="JBHULK010000002">
    <property type="protein sequence ID" value="MFD2535000.1"/>
    <property type="molecule type" value="Genomic_DNA"/>
</dbReference>
<dbReference type="Gene3D" id="3.40.630.30">
    <property type="match status" value="1"/>
</dbReference>
<evidence type="ECO:0000313" key="4">
    <source>
        <dbReference type="EMBL" id="MFD2535000.1"/>
    </source>
</evidence>
<dbReference type="PANTHER" id="PTHR43072:SF23">
    <property type="entry name" value="UPF0039 PROTEIN C11D3.02C"/>
    <property type="match status" value="1"/>
</dbReference>
<dbReference type="InterPro" id="IPR000182">
    <property type="entry name" value="GNAT_dom"/>
</dbReference>
<reference evidence="5" key="1">
    <citation type="journal article" date="2019" name="Int. J. Syst. Evol. Microbiol.">
        <title>The Global Catalogue of Microorganisms (GCM) 10K type strain sequencing project: providing services to taxonomists for standard genome sequencing and annotation.</title>
        <authorList>
            <consortium name="The Broad Institute Genomics Platform"/>
            <consortium name="The Broad Institute Genome Sequencing Center for Infectious Disease"/>
            <person name="Wu L."/>
            <person name="Ma J."/>
        </authorList>
    </citation>
    <scope>NUCLEOTIDE SEQUENCE [LARGE SCALE GENOMIC DNA]</scope>
    <source>
        <strain evidence="5">KCTC 42903</strain>
    </source>
</reference>
<dbReference type="GO" id="GO:0016746">
    <property type="term" value="F:acyltransferase activity"/>
    <property type="evidence" value="ECO:0007669"/>
    <property type="project" value="UniProtKB-KW"/>
</dbReference>
<comment type="caution">
    <text evidence="4">The sequence shown here is derived from an EMBL/GenBank/DDBJ whole genome shotgun (WGS) entry which is preliminary data.</text>
</comment>
<evidence type="ECO:0000256" key="1">
    <source>
        <dbReference type="ARBA" id="ARBA00022679"/>
    </source>
</evidence>
<evidence type="ECO:0000313" key="5">
    <source>
        <dbReference type="Proteomes" id="UP001597441"/>
    </source>
</evidence>
<gene>
    <name evidence="4" type="ORF">ACFSQS_07785</name>
</gene>
<sequence length="161" mass="18301">MIRPFCIADTQALLDIYNYYVLNTTVTFDVEPLSLKVFKDKLIKIHNQYPILVFEEEANVLGYAYGSRFRPKTAYNYTAESTVYVKQDALGQQIGSKLYAELLSQLKASNLHAVLGVLTLPNAASVKLHEKFGFKQAAYLKDVGYKFGEWQSVGIWQLTFN</sequence>
<dbReference type="SUPFAM" id="SSF55729">
    <property type="entry name" value="Acyl-CoA N-acyltransferases (Nat)"/>
    <property type="match status" value="1"/>
</dbReference>
<keyword evidence="1 4" id="KW-0808">Transferase</keyword>
<evidence type="ECO:0000256" key="2">
    <source>
        <dbReference type="ARBA" id="ARBA00023315"/>
    </source>
</evidence>
<dbReference type="EC" id="2.3.-.-" evidence="4"/>
<keyword evidence="5" id="KW-1185">Reference proteome</keyword>
<dbReference type="InterPro" id="IPR016181">
    <property type="entry name" value="Acyl_CoA_acyltransferase"/>
</dbReference>
<dbReference type="PANTHER" id="PTHR43072">
    <property type="entry name" value="N-ACETYLTRANSFERASE"/>
    <property type="match status" value="1"/>
</dbReference>